<keyword evidence="2" id="KW-1185">Reference proteome</keyword>
<comment type="caution">
    <text evidence="1">The sequence shown here is derived from an EMBL/GenBank/DDBJ whole genome shotgun (WGS) entry which is preliminary data.</text>
</comment>
<dbReference type="EMBL" id="LMXB01000093">
    <property type="protein sequence ID" value="KUO16213.1"/>
    <property type="molecule type" value="Genomic_DNA"/>
</dbReference>
<reference evidence="1 2" key="1">
    <citation type="submission" date="2015-10" db="EMBL/GenBank/DDBJ databases">
        <title>Draft genome sequence of Streptomyces sp. RV15, isolated from a marine sponge.</title>
        <authorList>
            <person name="Ruckert C."/>
            <person name="Abdelmohsen U.R."/>
            <person name="Winkler A."/>
            <person name="Hentschel U."/>
            <person name="Kalinowski J."/>
            <person name="Kampfer P."/>
            <person name="Glaeser S."/>
        </authorList>
    </citation>
    <scope>NUCLEOTIDE SEQUENCE [LARGE SCALE GENOMIC DNA]</scope>
    <source>
        <strain evidence="1 2">RV15</strain>
    </source>
</reference>
<dbReference type="Proteomes" id="UP000053260">
    <property type="component" value="Unassembled WGS sequence"/>
</dbReference>
<evidence type="ECO:0000313" key="2">
    <source>
        <dbReference type="Proteomes" id="UP000053260"/>
    </source>
</evidence>
<organism evidence="1 2">
    <name type="scientific">Streptomyces dysideae</name>
    <dbReference type="NCBI Taxonomy" id="909626"/>
    <lineage>
        <taxon>Bacteria</taxon>
        <taxon>Bacillati</taxon>
        <taxon>Actinomycetota</taxon>
        <taxon>Actinomycetes</taxon>
        <taxon>Kitasatosporales</taxon>
        <taxon>Streptomycetaceae</taxon>
        <taxon>Streptomyces</taxon>
    </lineage>
</organism>
<name>A0A101UST3_9ACTN</name>
<dbReference type="AlphaFoldDB" id="A0A101UST3"/>
<accession>A0A101UST3</accession>
<gene>
    <name evidence="1" type="ORF">AQJ91_36915</name>
</gene>
<protein>
    <submittedName>
        <fullName evidence="1">Uncharacterized protein</fullName>
    </submittedName>
</protein>
<proteinExistence type="predicted"/>
<sequence>MLDTVVRVVATDAPLELESVGNGVVDLPATGMAAIDDLQCVRMRRQRVVSQVGLRFESVSEFAQLTGVAREIGHGVLQSGPLVD</sequence>
<evidence type="ECO:0000313" key="1">
    <source>
        <dbReference type="EMBL" id="KUO16213.1"/>
    </source>
</evidence>